<feature type="transmembrane region" description="Helical" evidence="6">
    <location>
        <begin position="490"/>
        <end position="511"/>
    </location>
</feature>
<evidence type="ECO:0000259" key="7">
    <source>
        <dbReference type="SMART" id="SM00849"/>
    </source>
</evidence>
<dbReference type="NCBIfam" id="TIGR00361">
    <property type="entry name" value="ComEC_Rec2"/>
    <property type="match status" value="1"/>
</dbReference>
<keyword evidence="9" id="KW-1185">Reference proteome</keyword>
<dbReference type="InterPro" id="IPR025405">
    <property type="entry name" value="DUF4131"/>
</dbReference>
<evidence type="ECO:0000313" key="8">
    <source>
        <dbReference type="EMBL" id="QIB69847.1"/>
    </source>
</evidence>
<evidence type="ECO:0000313" key="9">
    <source>
        <dbReference type="Proteomes" id="UP000466848"/>
    </source>
</evidence>
<accession>A0A858BW77</accession>
<dbReference type="Pfam" id="PF13567">
    <property type="entry name" value="DUF4131"/>
    <property type="match status" value="1"/>
</dbReference>
<dbReference type="InterPro" id="IPR035681">
    <property type="entry name" value="ComA-like_MBL"/>
</dbReference>
<protein>
    <submittedName>
        <fullName evidence="8">DNA internalization-related competence protein ComEC/Rec2</fullName>
    </submittedName>
</protein>
<name>A0A858BW77_9FIRM</name>
<dbReference type="GO" id="GO:0030420">
    <property type="term" value="P:establishment of competence for transformation"/>
    <property type="evidence" value="ECO:0007669"/>
    <property type="project" value="InterPro"/>
</dbReference>
<dbReference type="InterPro" id="IPR001279">
    <property type="entry name" value="Metallo-B-lactamas"/>
</dbReference>
<evidence type="ECO:0000256" key="2">
    <source>
        <dbReference type="ARBA" id="ARBA00022475"/>
    </source>
</evidence>
<dbReference type="PANTHER" id="PTHR30619:SF1">
    <property type="entry name" value="RECOMBINATION PROTEIN 2"/>
    <property type="match status" value="1"/>
</dbReference>
<feature type="domain" description="Metallo-beta-lactamase" evidence="7">
    <location>
        <begin position="553"/>
        <end position="762"/>
    </location>
</feature>
<organism evidence="8 9">
    <name type="scientific">Aminipila butyrica</name>
    <dbReference type="NCBI Taxonomy" id="433296"/>
    <lineage>
        <taxon>Bacteria</taxon>
        <taxon>Bacillati</taxon>
        <taxon>Bacillota</taxon>
        <taxon>Clostridia</taxon>
        <taxon>Peptostreptococcales</taxon>
        <taxon>Anaerovoracaceae</taxon>
        <taxon>Aminipila</taxon>
    </lineage>
</organism>
<dbReference type="Pfam" id="PF03772">
    <property type="entry name" value="Competence"/>
    <property type="match status" value="1"/>
</dbReference>
<reference evidence="8 9" key="1">
    <citation type="submission" date="2020-02" db="EMBL/GenBank/DDBJ databases">
        <authorList>
            <person name="Kim Y.B."/>
            <person name="Roh S.W."/>
        </authorList>
    </citation>
    <scope>NUCLEOTIDE SEQUENCE [LARGE SCALE GENOMIC DNA]</scope>
    <source>
        <strain evidence="8 9">DSM 103574</strain>
    </source>
</reference>
<evidence type="ECO:0000256" key="1">
    <source>
        <dbReference type="ARBA" id="ARBA00004651"/>
    </source>
</evidence>
<sequence>MRRPVAFLCGAYVLGMTAENFLKLHIMVLATAAAAIGVAIVTAGMVWRRETFSGGGFALWGGEPWKKQSLCGIAILIALLGAVQYRGALHETGVLERNQGQFLTISGQVIAAVEKDEETHQLTVVVEELEGVGKLKSRERMLLSLYGSCPDYYQLQGQQIQAAGVIELPATQRNPKAFDYRLYLKTKEISTIMSLKPNNIQLSNQVRNPYLHYIATVKYVFQQNLSGIFDRETSGLLIGMIFGDTGGIEEALYESFQKNGICHVLSVSGLHVGCLYMCINALFGGRRNLKVYGAVLAALCFYASLANFSPTVMRALLMIILHIFCKYMYCRYDMLTSAAVTMAGLLFFNPLSLLNLGFQLSYLAIFTLAVVTPAAERLWSRNLAGVISIQAGMVPISMYTFNYFSFSSFIANIPIIFLSGLLIPLGMVLLLFSMLASVLGAWKMPQQLLDGLFQIVGLLIDFFTQLLLLVNRLVFVDHISYRYVLSPPLWIILLYYGLLFFLSSEACRILWQRKDYRPMGRLILLILAISLLWGNASKDGFEKVQMTFVDVGQGDCLLITTPKGRHVLVDSGGSSRYDVGKKLLLPYLLKNGVRDIDLAVITHFHTDHAGGLYSLARELPVKRLGLYEGNRAIAGQIQEQTGISRENFLYLSRGQRLQVEEGLEIQVLYPEEKTMEEYRQLAQDQKDENESCLVMKVTLQGVSVVMTGDIDEEGEKRILEGNPGSLLKSDILKVAHHGSKYSSSTAFLDQVQPRLAVIQVGKNNYGHPAPQTLERLEEINCQVYRNDQQGAVGIEIGKGGKLKIHTMI</sequence>
<dbReference type="GO" id="GO:0005886">
    <property type="term" value="C:plasma membrane"/>
    <property type="evidence" value="ECO:0007669"/>
    <property type="project" value="UniProtKB-SubCell"/>
</dbReference>
<dbReference type="Gene3D" id="3.60.15.10">
    <property type="entry name" value="Ribonuclease Z/Hydroxyacylglutathione hydrolase-like"/>
    <property type="match status" value="1"/>
</dbReference>
<dbReference type="InterPro" id="IPR004477">
    <property type="entry name" value="ComEC_N"/>
</dbReference>
<dbReference type="Proteomes" id="UP000466848">
    <property type="component" value="Chromosome"/>
</dbReference>
<dbReference type="SUPFAM" id="SSF56281">
    <property type="entry name" value="Metallo-hydrolase/oxidoreductase"/>
    <property type="match status" value="1"/>
</dbReference>
<dbReference type="InterPro" id="IPR004797">
    <property type="entry name" value="Competence_ComEC/Rec2"/>
</dbReference>
<keyword evidence="2" id="KW-1003">Cell membrane</keyword>
<keyword evidence="5 6" id="KW-0472">Membrane</keyword>
<proteinExistence type="predicted"/>
<dbReference type="Pfam" id="PF00753">
    <property type="entry name" value="Lactamase_B"/>
    <property type="match status" value="1"/>
</dbReference>
<dbReference type="PANTHER" id="PTHR30619">
    <property type="entry name" value="DNA INTERNALIZATION/COMPETENCE PROTEIN COMEC/REC2"/>
    <property type="match status" value="1"/>
</dbReference>
<feature type="transmembrane region" description="Helical" evidence="6">
    <location>
        <begin position="289"/>
        <end position="308"/>
    </location>
</feature>
<feature type="transmembrane region" description="Helical" evidence="6">
    <location>
        <begin position="413"/>
        <end position="439"/>
    </location>
</feature>
<gene>
    <name evidence="8" type="ORF">Ami103574_11170</name>
</gene>
<evidence type="ECO:0000256" key="5">
    <source>
        <dbReference type="ARBA" id="ARBA00023136"/>
    </source>
</evidence>
<evidence type="ECO:0000256" key="4">
    <source>
        <dbReference type="ARBA" id="ARBA00022989"/>
    </source>
</evidence>
<feature type="transmembrane region" description="Helical" evidence="6">
    <location>
        <begin position="451"/>
        <end position="470"/>
    </location>
</feature>
<evidence type="ECO:0000256" key="6">
    <source>
        <dbReference type="SAM" id="Phobius"/>
    </source>
</evidence>
<comment type="subcellular location">
    <subcellularLocation>
        <location evidence="1">Cell membrane</location>
        <topology evidence="1">Multi-pass membrane protein</topology>
    </subcellularLocation>
</comment>
<dbReference type="InterPro" id="IPR052159">
    <property type="entry name" value="Competence_DNA_uptake"/>
</dbReference>
<dbReference type="EMBL" id="CP048649">
    <property type="protein sequence ID" value="QIB69847.1"/>
    <property type="molecule type" value="Genomic_DNA"/>
</dbReference>
<feature type="transmembrane region" description="Helical" evidence="6">
    <location>
        <begin position="518"/>
        <end position="536"/>
    </location>
</feature>
<dbReference type="AlphaFoldDB" id="A0A858BW77"/>
<feature type="transmembrane region" description="Helical" evidence="6">
    <location>
        <begin position="25"/>
        <end position="47"/>
    </location>
</feature>
<dbReference type="RefSeq" id="WP_163067087.1">
    <property type="nucleotide sequence ID" value="NZ_CP048649.1"/>
</dbReference>
<dbReference type="SMART" id="SM00849">
    <property type="entry name" value="Lactamase_B"/>
    <property type="match status" value="1"/>
</dbReference>
<dbReference type="NCBIfam" id="TIGR00360">
    <property type="entry name" value="ComEC_N-term"/>
    <property type="match status" value="1"/>
</dbReference>
<dbReference type="InterPro" id="IPR036866">
    <property type="entry name" value="RibonucZ/Hydroxyglut_hydro"/>
</dbReference>
<keyword evidence="4 6" id="KW-1133">Transmembrane helix</keyword>
<feature type="transmembrane region" description="Helical" evidence="6">
    <location>
        <begin position="383"/>
        <end position="401"/>
    </location>
</feature>
<feature type="transmembrane region" description="Helical" evidence="6">
    <location>
        <begin position="329"/>
        <end position="347"/>
    </location>
</feature>
<dbReference type="CDD" id="cd07731">
    <property type="entry name" value="ComA-like_MBL-fold"/>
    <property type="match status" value="1"/>
</dbReference>
<evidence type="ECO:0000256" key="3">
    <source>
        <dbReference type="ARBA" id="ARBA00022692"/>
    </source>
</evidence>
<feature type="transmembrane region" description="Helical" evidence="6">
    <location>
        <begin position="261"/>
        <end position="283"/>
    </location>
</feature>
<keyword evidence="3 6" id="KW-0812">Transmembrane</keyword>
<dbReference type="KEGG" id="abut:Ami103574_11170"/>